<dbReference type="SUPFAM" id="SSF51126">
    <property type="entry name" value="Pectin lyase-like"/>
    <property type="match status" value="1"/>
</dbReference>
<proteinExistence type="predicted"/>
<keyword evidence="3" id="KW-0325">Glycoprotein</keyword>
<dbReference type="InterPro" id="IPR053243">
    <property type="entry name" value="SJ_maturation_regulator"/>
</dbReference>
<evidence type="ECO:0000256" key="2">
    <source>
        <dbReference type="ARBA" id="ARBA00022737"/>
    </source>
</evidence>
<reference evidence="4 5" key="1">
    <citation type="submission" date="2023-03" db="EMBL/GenBank/DDBJ databases">
        <title>Genome insight into feeding habits of ladybird beetles.</title>
        <authorList>
            <person name="Li H.-S."/>
            <person name="Huang Y.-H."/>
            <person name="Pang H."/>
        </authorList>
    </citation>
    <scope>NUCLEOTIDE SEQUENCE [LARGE SCALE GENOMIC DNA]</scope>
    <source>
        <strain evidence="4">SYSU_2023b</strain>
        <tissue evidence="4">Whole body</tissue>
    </source>
</reference>
<sequence length="171" mass="20282">MGLYYNRYLDELGNHYLRKANETLKCIQCEITHNKREAILMESPNWDLHKSNISETVIMINSSLITDNGKGIYHFSRDMRQSNNLFHYVFQDDTIERNKYGGFDVRLPYVWQYNENFTHSVYMDNNTWMNNRDLILSIDGHYAEVNITRTKFNNNFCKDGLLSIGAWKKSC</sequence>
<dbReference type="AlphaFoldDB" id="A0AAW1TPR6"/>
<comment type="caution">
    <text evidence="4">The sequence shown here is derived from an EMBL/GenBank/DDBJ whole genome shotgun (WGS) entry which is preliminary data.</text>
</comment>
<dbReference type="PANTHER" id="PTHR47653">
    <property type="entry name" value="PROTEIN BARK BEETLE"/>
    <property type="match status" value="1"/>
</dbReference>
<protein>
    <submittedName>
        <fullName evidence="4">Uncharacterized protein</fullName>
    </submittedName>
</protein>
<gene>
    <name evidence="4" type="ORF">WA026_006261</name>
</gene>
<evidence type="ECO:0000313" key="5">
    <source>
        <dbReference type="Proteomes" id="UP001431783"/>
    </source>
</evidence>
<keyword evidence="5" id="KW-1185">Reference proteome</keyword>
<dbReference type="EMBL" id="JARQZJ010000002">
    <property type="protein sequence ID" value="KAK9870171.1"/>
    <property type="molecule type" value="Genomic_DNA"/>
</dbReference>
<dbReference type="PANTHER" id="PTHR47653:SF1">
    <property type="entry name" value="DELETED IN MALIGNANT BRAIN TUMORS 1 PROTEIN"/>
    <property type="match status" value="1"/>
</dbReference>
<name>A0AAW1TPR6_9CUCU</name>
<keyword evidence="1" id="KW-0732">Signal</keyword>
<organism evidence="4 5">
    <name type="scientific">Henosepilachna vigintioctopunctata</name>
    <dbReference type="NCBI Taxonomy" id="420089"/>
    <lineage>
        <taxon>Eukaryota</taxon>
        <taxon>Metazoa</taxon>
        <taxon>Ecdysozoa</taxon>
        <taxon>Arthropoda</taxon>
        <taxon>Hexapoda</taxon>
        <taxon>Insecta</taxon>
        <taxon>Pterygota</taxon>
        <taxon>Neoptera</taxon>
        <taxon>Endopterygota</taxon>
        <taxon>Coleoptera</taxon>
        <taxon>Polyphaga</taxon>
        <taxon>Cucujiformia</taxon>
        <taxon>Coccinelloidea</taxon>
        <taxon>Coccinellidae</taxon>
        <taxon>Epilachninae</taxon>
        <taxon>Epilachnini</taxon>
        <taxon>Henosepilachna</taxon>
    </lineage>
</organism>
<dbReference type="GO" id="GO:0016020">
    <property type="term" value="C:membrane"/>
    <property type="evidence" value="ECO:0007669"/>
    <property type="project" value="TreeGrafter"/>
</dbReference>
<dbReference type="Proteomes" id="UP001431783">
    <property type="component" value="Unassembled WGS sequence"/>
</dbReference>
<dbReference type="InterPro" id="IPR011050">
    <property type="entry name" value="Pectin_lyase_fold/virulence"/>
</dbReference>
<dbReference type="GO" id="GO:0045217">
    <property type="term" value="P:cell-cell junction maintenance"/>
    <property type="evidence" value="ECO:0007669"/>
    <property type="project" value="TreeGrafter"/>
</dbReference>
<accession>A0AAW1TPR6</accession>
<keyword evidence="2" id="KW-0677">Repeat</keyword>
<evidence type="ECO:0000256" key="1">
    <source>
        <dbReference type="ARBA" id="ARBA00022729"/>
    </source>
</evidence>
<evidence type="ECO:0000256" key="3">
    <source>
        <dbReference type="ARBA" id="ARBA00023180"/>
    </source>
</evidence>
<evidence type="ECO:0000313" key="4">
    <source>
        <dbReference type="EMBL" id="KAK9870171.1"/>
    </source>
</evidence>